<dbReference type="InterPro" id="IPR020617">
    <property type="entry name" value="Thiolase_C"/>
</dbReference>
<evidence type="ECO:0000313" key="10">
    <source>
        <dbReference type="Proteomes" id="UP001314241"/>
    </source>
</evidence>
<dbReference type="Pfam" id="PF02803">
    <property type="entry name" value="Thiolase_C"/>
    <property type="match status" value="1"/>
</dbReference>
<dbReference type="EC" id="2.3.1.16" evidence="4"/>
<dbReference type="SUPFAM" id="SSF53901">
    <property type="entry name" value="Thiolase-like"/>
    <property type="match status" value="2"/>
</dbReference>
<sequence>MKYDSAVAILSAKRLPIGKIHGQFADESPENLYAELIRGQFQELELGQEKIEGLYLGNVTNQGGNLARRAGLAAAFPVSIPAQSIDCQCGSGLAAIINAANAIKAGDATYLAAGGIESTSTARLVLDQDKQPLKRFPMAPNGFEDLDMGLLAERAALTNGISRQAMDQYALKSHQKASQAIASGQIAEELIPYKGINRDETVRPNSSFETLSKLKPAFKKEGTITAGNACPINDGASSVILGSPTQTDFQSAIGYYLGQSSLGLLPKDFLLGPIQSTEELLKKYELNLDEIDCIELNEAFAVQAILFQEHFNLDDAKLNQFGGALAFGHPYGATGGILVARLLNRLNRIDRPALGIATMCVAGGMGISLLIANRHWQNKKTD</sequence>
<dbReference type="PANTHER" id="PTHR43853">
    <property type="entry name" value="3-KETOACYL-COA THIOLASE, PEROXISOMAL"/>
    <property type="match status" value="1"/>
</dbReference>
<protein>
    <recommendedName>
        <fullName evidence="4">acetyl-CoA C-acyltransferase</fullName>
        <ecNumber evidence="4">2.3.1.16</ecNumber>
    </recommendedName>
</protein>
<evidence type="ECO:0000256" key="5">
    <source>
        <dbReference type="RuleBase" id="RU003557"/>
    </source>
</evidence>
<dbReference type="Proteomes" id="UP001314241">
    <property type="component" value="Unassembled WGS sequence"/>
</dbReference>
<dbReference type="PROSITE" id="PS00099">
    <property type="entry name" value="THIOLASE_3"/>
    <property type="match status" value="1"/>
</dbReference>
<dbReference type="GO" id="GO:0003985">
    <property type="term" value="F:acetyl-CoA C-acetyltransferase activity"/>
    <property type="evidence" value="ECO:0007669"/>
    <property type="project" value="UniProtKB-EC"/>
</dbReference>
<evidence type="ECO:0000256" key="3">
    <source>
        <dbReference type="ARBA" id="ARBA00023315"/>
    </source>
</evidence>
<organism evidence="9 10">
    <name type="scientific">Eupransor demetentiae</name>
    <dbReference type="NCBI Taxonomy" id="3109584"/>
    <lineage>
        <taxon>Bacteria</taxon>
        <taxon>Bacillati</taxon>
        <taxon>Bacillota</taxon>
        <taxon>Bacilli</taxon>
        <taxon>Lactobacillales</taxon>
        <taxon>Lactobacillaceae</taxon>
        <taxon>Eupransor</taxon>
    </lineage>
</organism>
<name>A0ABM9N414_9LACO</name>
<feature type="transmembrane region" description="Helical" evidence="6">
    <location>
        <begin position="353"/>
        <end position="372"/>
    </location>
</feature>
<dbReference type="PROSITE" id="PS00737">
    <property type="entry name" value="THIOLASE_2"/>
    <property type="match status" value="1"/>
</dbReference>
<keyword evidence="3 5" id="KW-0012">Acyltransferase</keyword>
<keyword evidence="10" id="KW-1185">Reference proteome</keyword>
<accession>A0ABM9N414</accession>
<proteinExistence type="inferred from homology"/>
<dbReference type="PIRSF" id="PIRSF000429">
    <property type="entry name" value="Ac-CoA_Ac_transf"/>
    <property type="match status" value="1"/>
</dbReference>
<dbReference type="InterPro" id="IPR002155">
    <property type="entry name" value="Thiolase"/>
</dbReference>
<keyword evidence="6" id="KW-0812">Transmembrane</keyword>
<comment type="caution">
    <text evidence="9">The sequence shown here is derived from an EMBL/GenBank/DDBJ whole genome shotgun (WGS) entry which is preliminary data.</text>
</comment>
<feature type="domain" description="Thiolase C-terminal" evidence="8">
    <location>
        <begin position="259"/>
        <end position="372"/>
    </location>
</feature>
<evidence type="ECO:0000256" key="4">
    <source>
        <dbReference type="ARBA" id="ARBA00024073"/>
    </source>
</evidence>
<dbReference type="CDD" id="cd00751">
    <property type="entry name" value="thiolase"/>
    <property type="match status" value="1"/>
</dbReference>
<evidence type="ECO:0000256" key="2">
    <source>
        <dbReference type="ARBA" id="ARBA00022679"/>
    </source>
</evidence>
<dbReference type="InterPro" id="IPR050215">
    <property type="entry name" value="Thiolase-like_sf_Thiolase"/>
</dbReference>
<dbReference type="RefSeq" id="WP_349641441.1">
    <property type="nucleotide sequence ID" value="NZ_CAWVOH010000001.1"/>
</dbReference>
<dbReference type="Pfam" id="PF00108">
    <property type="entry name" value="Thiolase_N"/>
    <property type="match status" value="1"/>
</dbReference>
<evidence type="ECO:0000256" key="1">
    <source>
        <dbReference type="ARBA" id="ARBA00010982"/>
    </source>
</evidence>
<comment type="similarity">
    <text evidence="1 5">Belongs to the thiolase-like superfamily. Thiolase family.</text>
</comment>
<keyword evidence="6" id="KW-0472">Membrane</keyword>
<evidence type="ECO:0000259" key="7">
    <source>
        <dbReference type="Pfam" id="PF00108"/>
    </source>
</evidence>
<dbReference type="InterPro" id="IPR020616">
    <property type="entry name" value="Thiolase_N"/>
</dbReference>
<evidence type="ECO:0000313" key="9">
    <source>
        <dbReference type="EMBL" id="CAK8053894.1"/>
    </source>
</evidence>
<gene>
    <name evidence="9" type="ORF">R54876_GBNLAHCA_00453</name>
</gene>
<reference evidence="9 10" key="1">
    <citation type="submission" date="2024-01" db="EMBL/GenBank/DDBJ databases">
        <authorList>
            <person name="Botero Cardona J."/>
        </authorList>
    </citation>
    <scope>NUCLEOTIDE SEQUENCE [LARGE SCALE GENOMIC DNA]</scope>
    <source>
        <strain evidence="9 10">LMG 33000</strain>
    </source>
</reference>
<dbReference type="PANTHER" id="PTHR43853:SF3">
    <property type="entry name" value="ACETYL-COA C-ACETYLTRANSFERASE YHFS-RELATED"/>
    <property type="match status" value="1"/>
</dbReference>
<evidence type="ECO:0000259" key="8">
    <source>
        <dbReference type="Pfam" id="PF02803"/>
    </source>
</evidence>
<dbReference type="EMBL" id="CAWVOH010000001">
    <property type="protein sequence ID" value="CAK8053894.1"/>
    <property type="molecule type" value="Genomic_DNA"/>
</dbReference>
<dbReference type="InterPro" id="IPR020610">
    <property type="entry name" value="Thiolase_AS"/>
</dbReference>
<keyword evidence="6" id="KW-1133">Transmembrane helix</keyword>
<feature type="domain" description="Thiolase N-terminal" evidence="7">
    <location>
        <begin position="7"/>
        <end position="241"/>
    </location>
</feature>
<dbReference type="InterPro" id="IPR016039">
    <property type="entry name" value="Thiolase-like"/>
</dbReference>
<dbReference type="NCBIfam" id="TIGR01930">
    <property type="entry name" value="AcCoA-C-Actrans"/>
    <property type="match status" value="1"/>
</dbReference>
<keyword evidence="2 5" id="KW-0808">Transferase</keyword>
<evidence type="ECO:0000256" key="6">
    <source>
        <dbReference type="SAM" id="Phobius"/>
    </source>
</evidence>
<dbReference type="InterPro" id="IPR020613">
    <property type="entry name" value="Thiolase_CS"/>
</dbReference>
<dbReference type="Gene3D" id="3.40.47.10">
    <property type="match status" value="2"/>
</dbReference>